<organism evidence="4">
    <name type="scientific">Pinus taeda</name>
    <name type="common">Loblolly pine</name>
    <dbReference type="NCBI Taxonomy" id="3352"/>
    <lineage>
        <taxon>Eukaryota</taxon>
        <taxon>Viridiplantae</taxon>
        <taxon>Streptophyta</taxon>
        <taxon>Embryophyta</taxon>
        <taxon>Tracheophyta</taxon>
        <taxon>Spermatophyta</taxon>
        <taxon>Pinopsida</taxon>
        <taxon>Pinidae</taxon>
        <taxon>Conifers I</taxon>
        <taxon>Pinales</taxon>
        <taxon>Pinaceae</taxon>
        <taxon>Pinus</taxon>
        <taxon>Pinus subgen. Pinus</taxon>
    </lineage>
</organism>
<evidence type="ECO:0000313" key="3">
    <source>
        <dbReference type="EMBL" id="AFG65663.1"/>
    </source>
</evidence>
<dbReference type="InterPro" id="IPR008949">
    <property type="entry name" value="Isoprenoid_synthase_dom_sf"/>
</dbReference>
<dbReference type="AlphaFoldDB" id="H9WUH1"/>
<gene>
    <name evidence="4" type="ORF">0_4800_01</name>
</gene>
<accession>H9WUH1</accession>
<evidence type="ECO:0000256" key="1">
    <source>
        <dbReference type="ARBA" id="ARBA00023239"/>
    </source>
</evidence>
<evidence type="ECO:0000256" key="2">
    <source>
        <dbReference type="ARBA" id="ARBA00046316"/>
    </source>
</evidence>
<keyword evidence="1" id="KW-0456">Lyase</keyword>
<proteinExistence type="predicted"/>
<dbReference type="GO" id="GO:0016829">
    <property type="term" value="F:lyase activity"/>
    <property type="evidence" value="ECO:0007669"/>
    <property type="project" value="UniProtKB-KW"/>
</dbReference>
<name>H9WUH1_PINTA</name>
<dbReference type="EMBL" id="FJ074097">
    <property type="protein sequence ID" value="AFG65665.1"/>
    <property type="molecule type" value="Genomic_DNA"/>
</dbReference>
<evidence type="ECO:0000313" key="4">
    <source>
        <dbReference type="EMBL" id="AFG65664.1"/>
    </source>
</evidence>
<dbReference type="SUPFAM" id="SSF48576">
    <property type="entry name" value="Terpenoid synthases"/>
    <property type="match status" value="1"/>
</dbReference>
<reference evidence="4" key="1">
    <citation type="submission" date="2008-08" db="EMBL/GenBank/DDBJ databases">
        <title>Nucleotide Diversity and Divergence in the Loblolly Pine Gene Space.</title>
        <authorList>
            <person name="Neale D.B."/>
            <person name="Wegrzyn J.L."/>
            <person name="Lee J.M."/>
            <person name="Eckert A.J."/>
            <person name="Liechty J.D."/>
            <person name="Stevens K.A."/>
            <person name="Langley C.H."/>
        </authorList>
    </citation>
    <scope>NUCLEOTIDE SEQUENCE</scope>
    <source>
        <strain evidence="3">1383</strain>
        <strain evidence="5">1384</strain>
        <strain evidence="4">1389</strain>
        <tissue evidence="4">Megagametophyte</tissue>
    </source>
</reference>
<dbReference type="EMBL" id="FJ074099">
    <property type="protein sequence ID" value="AFG65663.1"/>
    <property type="molecule type" value="Genomic_DNA"/>
</dbReference>
<comment type="pathway">
    <text evidence="2">Terpene metabolism.</text>
</comment>
<feature type="non-terminal residue" evidence="4">
    <location>
        <position position="1"/>
    </location>
</feature>
<protein>
    <recommendedName>
        <fullName evidence="6">Terpene synthase metal-binding domain-containing protein</fullName>
    </recommendedName>
</protein>
<evidence type="ECO:0000313" key="5">
    <source>
        <dbReference type="EMBL" id="AFG65665.1"/>
    </source>
</evidence>
<sequence>AIECYMKDHPEICEEEALKHVHSVMNNALDELNKEFVNNRDVIPDSCRRLVFDSARVMQLFYMDGDGFTLPNNMEIKEHVKNCLFQPVA</sequence>
<dbReference type="Gene3D" id="1.10.600.10">
    <property type="entry name" value="Farnesyl Diphosphate Synthase"/>
    <property type="match status" value="1"/>
</dbReference>
<dbReference type="EMBL" id="FJ074090">
    <property type="protein sequence ID" value="AFG65664.1"/>
    <property type="molecule type" value="Genomic_DNA"/>
</dbReference>
<evidence type="ECO:0008006" key="6">
    <source>
        <dbReference type="Google" id="ProtNLM"/>
    </source>
</evidence>